<evidence type="ECO:0000256" key="9">
    <source>
        <dbReference type="ARBA" id="ARBA00022842"/>
    </source>
</evidence>
<dbReference type="SUPFAM" id="SSF54160">
    <property type="entry name" value="Chromo domain-like"/>
    <property type="match status" value="1"/>
</dbReference>
<keyword evidence="2" id="KW-0808">Transferase</keyword>
<dbReference type="GO" id="GO:0003964">
    <property type="term" value="F:RNA-directed DNA polymerase activity"/>
    <property type="evidence" value="ECO:0007669"/>
    <property type="project" value="UniProtKB-KW"/>
</dbReference>
<name>A0ABD1FRB7_SALDI</name>
<dbReference type="InterPro" id="IPR043502">
    <property type="entry name" value="DNA/RNA_pol_sf"/>
</dbReference>
<dbReference type="InterPro" id="IPR045358">
    <property type="entry name" value="Ty3_capsid"/>
</dbReference>
<feature type="compositionally biased region" description="Basic residues" evidence="16">
    <location>
        <begin position="1672"/>
        <end position="1684"/>
    </location>
</feature>
<dbReference type="GO" id="GO:0015074">
    <property type="term" value="P:DNA integration"/>
    <property type="evidence" value="ECO:0007669"/>
    <property type="project" value="UniProtKB-KW"/>
</dbReference>
<evidence type="ECO:0000256" key="7">
    <source>
        <dbReference type="ARBA" id="ARBA00022759"/>
    </source>
</evidence>
<gene>
    <name evidence="20" type="ORF">AAHA92_30586</name>
</gene>
<evidence type="ECO:0000256" key="8">
    <source>
        <dbReference type="ARBA" id="ARBA00022801"/>
    </source>
</evidence>
<dbReference type="Gene3D" id="1.10.340.70">
    <property type="match status" value="1"/>
</dbReference>
<keyword evidence="15" id="KW-0511">Multifunctional enzyme</keyword>
<dbReference type="FunFam" id="3.10.10.10:FF:000007">
    <property type="entry name" value="Retrovirus-related Pol polyprotein from transposon 17.6-like Protein"/>
    <property type="match status" value="1"/>
</dbReference>
<dbReference type="GO" id="GO:0004190">
    <property type="term" value="F:aspartic-type endopeptidase activity"/>
    <property type="evidence" value="ECO:0007669"/>
    <property type="project" value="UniProtKB-KW"/>
</dbReference>
<dbReference type="PANTHER" id="PTHR37984">
    <property type="entry name" value="PROTEIN CBG26694"/>
    <property type="match status" value="1"/>
</dbReference>
<dbReference type="InterPro" id="IPR001584">
    <property type="entry name" value="Integrase_cat-core"/>
</dbReference>
<dbReference type="GO" id="GO:0004519">
    <property type="term" value="F:endonuclease activity"/>
    <property type="evidence" value="ECO:0007669"/>
    <property type="project" value="UniProtKB-KW"/>
</dbReference>
<evidence type="ECO:0000256" key="2">
    <source>
        <dbReference type="ARBA" id="ARBA00022679"/>
    </source>
</evidence>
<dbReference type="PROSITE" id="PS50994">
    <property type="entry name" value="INTEGRASE"/>
    <property type="match status" value="1"/>
</dbReference>
<evidence type="ECO:0000256" key="13">
    <source>
        <dbReference type="ARBA" id="ARBA00023125"/>
    </source>
</evidence>
<keyword evidence="10" id="KW-0229">DNA integration</keyword>
<evidence type="ECO:0000256" key="4">
    <source>
        <dbReference type="ARBA" id="ARBA00022722"/>
    </source>
</evidence>
<keyword evidence="4" id="KW-0540">Nuclease</keyword>
<comment type="caution">
    <text evidence="20">The sequence shown here is derived from an EMBL/GenBank/DDBJ whole genome shotgun (WGS) entry which is preliminary data.</text>
</comment>
<dbReference type="InterPro" id="IPR016197">
    <property type="entry name" value="Chromo-like_dom_sf"/>
</dbReference>
<keyword evidence="7" id="KW-0255">Endonuclease</keyword>
<dbReference type="SUPFAM" id="SSF50630">
    <property type="entry name" value="Acid proteases"/>
    <property type="match status" value="1"/>
</dbReference>
<keyword evidence="1" id="KW-0645">Protease</keyword>
<evidence type="ECO:0000256" key="14">
    <source>
        <dbReference type="ARBA" id="ARBA00023172"/>
    </source>
</evidence>
<dbReference type="PANTHER" id="PTHR37984:SF5">
    <property type="entry name" value="PROTEIN NYNRIN-LIKE"/>
    <property type="match status" value="1"/>
</dbReference>
<evidence type="ECO:0000256" key="1">
    <source>
        <dbReference type="ARBA" id="ARBA00022670"/>
    </source>
</evidence>
<dbReference type="CDD" id="cd00303">
    <property type="entry name" value="retropepsin_like"/>
    <property type="match status" value="1"/>
</dbReference>
<keyword evidence="14" id="KW-0233">DNA recombination</keyword>
<dbReference type="Pfam" id="PF24626">
    <property type="entry name" value="SH3_Tf2-1"/>
    <property type="match status" value="1"/>
</dbReference>
<dbReference type="GO" id="GO:0003677">
    <property type="term" value="F:DNA binding"/>
    <property type="evidence" value="ECO:0007669"/>
    <property type="project" value="UniProtKB-KW"/>
</dbReference>
<evidence type="ECO:0000256" key="6">
    <source>
        <dbReference type="ARBA" id="ARBA00022750"/>
    </source>
</evidence>
<keyword evidence="5" id="KW-0479">Metal-binding</keyword>
<evidence type="ECO:0000256" key="12">
    <source>
        <dbReference type="ARBA" id="ARBA00022932"/>
    </source>
</evidence>
<dbReference type="GO" id="GO:0006508">
    <property type="term" value="P:proteolysis"/>
    <property type="evidence" value="ECO:0007669"/>
    <property type="project" value="UniProtKB-KW"/>
</dbReference>
<evidence type="ECO:0000259" key="17">
    <source>
        <dbReference type="PROSITE" id="PS50013"/>
    </source>
</evidence>
<evidence type="ECO:0000259" key="18">
    <source>
        <dbReference type="PROSITE" id="PS50878"/>
    </source>
</evidence>
<feature type="domain" description="Chromo" evidence="17">
    <location>
        <begin position="1569"/>
        <end position="1620"/>
    </location>
</feature>
<keyword evidence="21" id="KW-1185">Reference proteome</keyword>
<feature type="region of interest" description="Disordered" evidence="16">
    <location>
        <begin position="374"/>
        <end position="422"/>
    </location>
</feature>
<dbReference type="InterPro" id="IPR021109">
    <property type="entry name" value="Peptidase_aspartic_dom_sf"/>
</dbReference>
<dbReference type="FunFam" id="3.30.70.270:FF:000020">
    <property type="entry name" value="Transposon Tf2-6 polyprotein-like Protein"/>
    <property type="match status" value="1"/>
</dbReference>
<dbReference type="GO" id="GO:0006310">
    <property type="term" value="P:DNA recombination"/>
    <property type="evidence" value="ECO:0007669"/>
    <property type="project" value="UniProtKB-KW"/>
</dbReference>
<evidence type="ECO:0000256" key="10">
    <source>
        <dbReference type="ARBA" id="ARBA00022908"/>
    </source>
</evidence>
<evidence type="ECO:0000259" key="19">
    <source>
        <dbReference type="PROSITE" id="PS50994"/>
    </source>
</evidence>
<dbReference type="PROSITE" id="PS50013">
    <property type="entry name" value="CHROMO_2"/>
    <property type="match status" value="1"/>
</dbReference>
<dbReference type="GO" id="GO:0046872">
    <property type="term" value="F:metal ion binding"/>
    <property type="evidence" value="ECO:0007669"/>
    <property type="project" value="UniProtKB-KW"/>
</dbReference>
<dbReference type="InterPro" id="IPR036397">
    <property type="entry name" value="RNaseH_sf"/>
</dbReference>
<sequence length="1692" mass="190540">MAASDTGVGRTEPIGMTMPLATSLVEPTLPLSTWTAQLEFLTATMCDLRSRLDANDRRWSDTLATARPPPAPPFSLPFTTPSAYSLPPFPSGAPPGFPLGQFPPITSSVQPVVSNFAIGTLPHHGPPFSQPFVASTAWPYSTHPFAIPESVNISTLPSRPPHMPNQQWPIDPSGDFGQEKPLLQRPQMVNPLSCWGPPHQRPQFGAGGHEQQSMRLKMEPPRFDGTEVNNWIRGIQYYFDHIGMPEAHRLHYVIMLFDPVVADWIWNYCSSHEHVTWYAFLDDVRRRFDPHCYTSHVGLLKKLTQSGTVSEYQSAFEKLQTKAVNVPDHVLLDLYVAGLRQPIQDEVLLHRPMTLTAAFAIAIQIAACRPELNQPPSTFPRRQWHGRDSRPTAGSPLTSPTSLTLPAPTNRPPNAPGRNSSISKLPIVRLSAAEKADRAKRGLCYYCDERWVSGHVCKHRFLAYMGADDEEDDMEEELCEHITDEVIAADLSHLHTIAGKQRSKSLSLTGTIDSKKVTILVDTGSSHDFLHPRIAEQLRLPLTAVKPFRVYVGNGESLVCSYMSRKTPLIMQGTSFVIDLHILSIHGPDVILGMEWLESLGRVTTDYVAKSMEFFRGDELVVLTGSPQRPKQISLNSLTSFLTRASLFELYEVVHTTPDPEPILPATEVEFPPGLPDEIRVVLHAHSTVFQLPTGLPPARQFDHRIHLLPGSKPVNVRPYRYPYFQKNEIEKQVQEMLDQGVIQRSHSPFSSPVLLVRKKDGTFRFCIDYRALNKATVPDHFPIPTADELFDELGAARFFTKLDLRSGYHQIRMHESDTYKTAFRTHDGHFEFLVMPFGLTNAPSTFQSAMNCIFQPLLRKSVIVFFDDILIYSPTLESHADHLGRVLSILDSYQFYVKLSKCAFGSTTVDYLGHFISEGQLKADSTKIEAMVAWPAPTTVKQLRGFLGLTGYYRRFIAHYAVIASPLTDLLKKDAFIWSTAATESFEALKHAMTRAPVLHLPDFSRTFYLETDASDFGIGAVLMQDGHPLAFFSKKLGPRRRSASTYHKELYAIVEAVQKWRQYLLGREFVIRSDQKSLKELLQQVIQTPEQQLYVRKLMGFKFTIEYKTGAANRVADALSRRDEDAHTDEGLLMAIAHPMPDIMELLRAETATAPDLGAIRAKIAAGTAGPQYTFCDGLIYCDRRVCVSATSPLRDAVIYEHHSTPQAGHPGFDRTLRRLSAHFFWPHMSRDVKKFVAACVDCQTTKYSTQKPAGLLQPLPIPTQVWEDVSMDFIVGLPLSKGYTTIMVAVDRLSKYAHFAPLPARFDAMRVARLFIETVVKHHGFPKSLVSDRDPIFLSDVWKDLLTLSGTKLLFSTAYHPQSDGQTEVRNRGLEQYLRSFTADRPTKWANFLPWAELALNCFHHEGLGVSPFKALYGRDPPPLIAAQPSTARLEPSVAELIHQRGALLVDLRKNLARAQQRMRESANKHRRDVQFEVGDRVLLKLQQYRQHSVAKPLSAKLARRFYGPFRILERIGPVAYRLELPPGARIHDVFHVSLLKPFVEGATSPVLAELPGEFVGARAVVKPRRLLDRRVALQQGRPVEQILVEWAGANHAQPTWEPLEPLTRRFPFLLEDKESFNGGGVDTVGELPVALETPEEHNEDEEGPPQRMEELTEEEVQPREEKKKPGRPKRQAKRPAKYQNFTSH</sequence>
<dbReference type="GO" id="GO:0003887">
    <property type="term" value="F:DNA-directed DNA polymerase activity"/>
    <property type="evidence" value="ECO:0007669"/>
    <property type="project" value="UniProtKB-KW"/>
</dbReference>
<dbReference type="SUPFAM" id="SSF56672">
    <property type="entry name" value="DNA/RNA polymerases"/>
    <property type="match status" value="1"/>
</dbReference>
<keyword evidence="3" id="KW-0548">Nucleotidyltransferase</keyword>
<evidence type="ECO:0000256" key="5">
    <source>
        <dbReference type="ARBA" id="ARBA00022723"/>
    </source>
</evidence>
<dbReference type="InterPro" id="IPR056924">
    <property type="entry name" value="SH3_Tf2-1"/>
</dbReference>
<evidence type="ECO:0000256" key="15">
    <source>
        <dbReference type="ARBA" id="ARBA00023268"/>
    </source>
</evidence>
<evidence type="ECO:0000256" key="3">
    <source>
        <dbReference type="ARBA" id="ARBA00022695"/>
    </source>
</evidence>
<evidence type="ECO:0000256" key="16">
    <source>
        <dbReference type="SAM" id="MobiDB-lite"/>
    </source>
</evidence>
<dbReference type="EMBL" id="JBEAFC010000012">
    <property type="protein sequence ID" value="KAL1534405.1"/>
    <property type="molecule type" value="Genomic_DNA"/>
</dbReference>
<dbReference type="Gene3D" id="3.30.70.270">
    <property type="match status" value="2"/>
</dbReference>
<keyword evidence="9" id="KW-0460">Magnesium</keyword>
<dbReference type="CDD" id="cd09274">
    <property type="entry name" value="RNase_HI_RT_Ty3"/>
    <property type="match status" value="1"/>
</dbReference>
<keyword evidence="8" id="KW-0378">Hydrolase</keyword>
<dbReference type="FunFam" id="3.10.20.370:FF:000001">
    <property type="entry name" value="Retrovirus-related Pol polyprotein from transposon 17.6-like protein"/>
    <property type="match status" value="1"/>
</dbReference>
<dbReference type="FunFam" id="1.10.340.70:FF:000001">
    <property type="entry name" value="Retrovirus-related Pol polyprotein from transposon gypsy-like Protein"/>
    <property type="match status" value="1"/>
</dbReference>
<keyword evidence="12" id="KW-0239">DNA-directed DNA polymerase</keyword>
<dbReference type="Pfam" id="PF19259">
    <property type="entry name" value="Ty3_capsid"/>
    <property type="match status" value="1"/>
</dbReference>
<dbReference type="InterPro" id="IPR041588">
    <property type="entry name" value="Integrase_H2C2"/>
</dbReference>
<dbReference type="Pfam" id="PF00078">
    <property type="entry name" value="RVT_1"/>
    <property type="match status" value="1"/>
</dbReference>
<evidence type="ECO:0008006" key="22">
    <source>
        <dbReference type="Google" id="ProtNLM"/>
    </source>
</evidence>
<proteinExistence type="predicted"/>
<reference evidence="20 21" key="1">
    <citation type="submission" date="2024-06" db="EMBL/GenBank/DDBJ databases">
        <title>A chromosome level genome sequence of Diviner's sage (Salvia divinorum).</title>
        <authorList>
            <person name="Ford S.A."/>
            <person name="Ro D.-K."/>
            <person name="Ness R.W."/>
            <person name="Phillips M.A."/>
        </authorList>
    </citation>
    <scope>NUCLEOTIDE SEQUENCE [LARGE SCALE GENOMIC DNA]</scope>
    <source>
        <strain evidence="20">SAF-2024a</strain>
        <tissue evidence="20">Leaf</tissue>
    </source>
</reference>
<dbReference type="PROSITE" id="PS50878">
    <property type="entry name" value="RT_POL"/>
    <property type="match status" value="1"/>
</dbReference>
<dbReference type="Proteomes" id="UP001567538">
    <property type="component" value="Unassembled WGS sequence"/>
</dbReference>
<dbReference type="InterPro" id="IPR043128">
    <property type="entry name" value="Rev_trsase/Diguanyl_cyclase"/>
</dbReference>
<protein>
    <recommendedName>
        <fullName evidence="22">Reverse transcriptase</fullName>
    </recommendedName>
</protein>
<dbReference type="SUPFAM" id="SSF53098">
    <property type="entry name" value="Ribonuclease H-like"/>
    <property type="match status" value="1"/>
</dbReference>
<dbReference type="Gene3D" id="2.40.70.10">
    <property type="entry name" value="Acid Proteases"/>
    <property type="match status" value="1"/>
</dbReference>
<dbReference type="Pfam" id="PF17921">
    <property type="entry name" value="Integrase_H2C2"/>
    <property type="match status" value="1"/>
</dbReference>
<dbReference type="Pfam" id="PF08284">
    <property type="entry name" value="RVP_2"/>
    <property type="match status" value="1"/>
</dbReference>
<evidence type="ECO:0000313" key="20">
    <source>
        <dbReference type="EMBL" id="KAL1534405.1"/>
    </source>
</evidence>
<dbReference type="CDD" id="cd01647">
    <property type="entry name" value="RT_LTR"/>
    <property type="match status" value="1"/>
</dbReference>
<keyword evidence="11" id="KW-0695">RNA-directed DNA polymerase</keyword>
<evidence type="ECO:0000313" key="21">
    <source>
        <dbReference type="Proteomes" id="UP001567538"/>
    </source>
</evidence>
<dbReference type="Gene3D" id="3.10.10.10">
    <property type="entry name" value="HIV Type 1 Reverse Transcriptase, subunit A, domain 1"/>
    <property type="match status" value="1"/>
</dbReference>
<dbReference type="Gene3D" id="3.10.20.370">
    <property type="match status" value="1"/>
</dbReference>
<feature type="domain" description="Integrase catalytic" evidence="19">
    <location>
        <begin position="1259"/>
        <end position="1423"/>
    </location>
</feature>
<accession>A0ABD1FRB7</accession>
<dbReference type="InterPro" id="IPR050951">
    <property type="entry name" value="Retrovirus_Pol_polyprotein"/>
</dbReference>
<organism evidence="20 21">
    <name type="scientific">Salvia divinorum</name>
    <name type="common">Maria pastora</name>
    <name type="synonym">Diviner's sage</name>
    <dbReference type="NCBI Taxonomy" id="28513"/>
    <lineage>
        <taxon>Eukaryota</taxon>
        <taxon>Viridiplantae</taxon>
        <taxon>Streptophyta</taxon>
        <taxon>Embryophyta</taxon>
        <taxon>Tracheophyta</taxon>
        <taxon>Spermatophyta</taxon>
        <taxon>Magnoliopsida</taxon>
        <taxon>eudicotyledons</taxon>
        <taxon>Gunneridae</taxon>
        <taxon>Pentapetalae</taxon>
        <taxon>asterids</taxon>
        <taxon>lamiids</taxon>
        <taxon>Lamiales</taxon>
        <taxon>Lamiaceae</taxon>
        <taxon>Nepetoideae</taxon>
        <taxon>Mentheae</taxon>
        <taxon>Salviinae</taxon>
        <taxon>Salvia</taxon>
        <taxon>Salvia subgen. Calosphace</taxon>
    </lineage>
</organism>
<dbReference type="Gene3D" id="3.30.420.10">
    <property type="entry name" value="Ribonuclease H-like superfamily/Ribonuclease H"/>
    <property type="match status" value="1"/>
</dbReference>
<feature type="compositionally biased region" description="Low complexity" evidence="16">
    <location>
        <begin position="391"/>
        <end position="408"/>
    </location>
</feature>
<keyword evidence="13" id="KW-0238">DNA-binding</keyword>
<dbReference type="InterPro" id="IPR041577">
    <property type="entry name" value="RT_RNaseH_2"/>
</dbReference>
<dbReference type="InterPro" id="IPR000953">
    <property type="entry name" value="Chromo/chromo_shadow_dom"/>
</dbReference>
<feature type="domain" description="Reverse transcriptase" evidence="18">
    <location>
        <begin position="738"/>
        <end position="917"/>
    </location>
</feature>
<dbReference type="InterPro" id="IPR000477">
    <property type="entry name" value="RT_dom"/>
</dbReference>
<feature type="region of interest" description="Disordered" evidence="16">
    <location>
        <begin position="1640"/>
        <end position="1692"/>
    </location>
</feature>
<dbReference type="InterPro" id="IPR012337">
    <property type="entry name" value="RNaseH-like_sf"/>
</dbReference>
<keyword evidence="6" id="KW-0064">Aspartyl protease</keyword>
<dbReference type="Pfam" id="PF17919">
    <property type="entry name" value="RT_RNaseH_2"/>
    <property type="match status" value="1"/>
</dbReference>
<evidence type="ECO:0000256" key="11">
    <source>
        <dbReference type="ARBA" id="ARBA00022918"/>
    </source>
</evidence>